<feature type="transmembrane region" description="Helical" evidence="3">
    <location>
        <begin position="830"/>
        <end position="850"/>
    </location>
</feature>
<evidence type="ECO:0000256" key="1">
    <source>
        <dbReference type="ARBA" id="ARBA00022612"/>
    </source>
</evidence>
<keyword evidence="3" id="KW-0472">Membrane</keyword>
<keyword evidence="6" id="KW-1185">Reference proteome</keyword>
<dbReference type="PANTHER" id="PTHR37813:SF1">
    <property type="entry name" value="FELS-2 PROPHAGE PROTEIN"/>
    <property type="match status" value="1"/>
</dbReference>
<feature type="domain" description="Phage tail tape measure protein" evidence="4">
    <location>
        <begin position="447"/>
        <end position="628"/>
    </location>
</feature>
<dbReference type="InterPro" id="IPR010090">
    <property type="entry name" value="Phage_tape_meas"/>
</dbReference>
<dbReference type="Proteomes" id="UP001597168">
    <property type="component" value="Unassembled WGS sequence"/>
</dbReference>
<keyword evidence="1" id="KW-1188">Viral release from host cell</keyword>
<gene>
    <name evidence="5" type="ORF">ACFQ3T_02445</name>
</gene>
<protein>
    <submittedName>
        <fullName evidence="5">Phage tail tape measure protein</fullName>
    </submittedName>
</protein>
<dbReference type="RefSeq" id="WP_380719262.1">
    <property type="nucleotide sequence ID" value="NZ_JBHTLK010000005.1"/>
</dbReference>
<feature type="region of interest" description="Disordered" evidence="2">
    <location>
        <begin position="1487"/>
        <end position="1514"/>
    </location>
</feature>
<keyword evidence="3" id="KW-1133">Transmembrane helix</keyword>
<dbReference type="Pfam" id="PF10145">
    <property type="entry name" value="PhageMin_Tail"/>
    <property type="match status" value="1"/>
</dbReference>
<reference evidence="6" key="1">
    <citation type="journal article" date="2019" name="Int. J. Syst. Evol. Microbiol.">
        <title>The Global Catalogue of Microorganisms (GCM) 10K type strain sequencing project: providing services to taxonomists for standard genome sequencing and annotation.</title>
        <authorList>
            <consortium name="The Broad Institute Genomics Platform"/>
            <consortium name="The Broad Institute Genome Sequencing Center for Infectious Disease"/>
            <person name="Wu L."/>
            <person name="Ma J."/>
        </authorList>
    </citation>
    <scope>NUCLEOTIDE SEQUENCE [LARGE SCALE GENOMIC DNA]</scope>
    <source>
        <strain evidence="6">CCUG 60214</strain>
    </source>
</reference>
<dbReference type="EMBL" id="JBHTLK010000005">
    <property type="protein sequence ID" value="MFD1145980.1"/>
    <property type="molecule type" value="Genomic_DNA"/>
</dbReference>
<dbReference type="PANTHER" id="PTHR37813">
    <property type="entry name" value="FELS-2 PROPHAGE PROTEIN"/>
    <property type="match status" value="1"/>
</dbReference>
<evidence type="ECO:0000256" key="2">
    <source>
        <dbReference type="SAM" id="MobiDB-lite"/>
    </source>
</evidence>
<evidence type="ECO:0000256" key="3">
    <source>
        <dbReference type="SAM" id="Phobius"/>
    </source>
</evidence>
<organism evidence="5 6">
    <name type="scientific">Saccharothrix hoggarensis</name>
    <dbReference type="NCBI Taxonomy" id="913853"/>
    <lineage>
        <taxon>Bacteria</taxon>
        <taxon>Bacillati</taxon>
        <taxon>Actinomycetota</taxon>
        <taxon>Actinomycetes</taxon>
        <taxon>Pseudonocardiales</taxon>
        <taxon>Pseudonocardiaceae</taxon>
        <taxon>Saccharothrix</taxon>
    </lineage>
</organism>
<feature type="transmembrane region" description="Helical" evidence="3">
    <location>
        <begin position="857"/>
        <end position="879"/>
    </location>
</feature>
<comment type="caution">
    <text evidence="5">The sequence shown here is derived from an EMBL/GenBank/DDBJ whole genome shotgun (WGS) entry which is preliminary data.</text>
</comment>
<sequence length="1558" mass="164923">MSQEVADLYIKLSSNARSLIPDFTAAGRAGEGMAKQVRGSTDNLDRAYNQAAIAAQTTAKRTSQAIDQIVASYQRAGTAAAQLAARVKASMAAIVRAEKGAADAATTLEAKLRKSVDALVVSHERAAKSQLRLEAASAATAAKVAAAQDKITASAAGMAAKVAAAGARVAEADDKIAASAAGMAAKVAAAGARVAEADHKIAASAAGMAAKVAAANDRIVASNHRTLASEAAAIARVEQASAATVVANNRAAASHASLAARTAQSAAAQVAAANRMATAQLTLERRTTETALSIVQAHTKAAKSGVDLEKALRRQVDAQTEAGDLIVRSHGVVSRSMEETALKQRDDVERMRAQTIKLASAFEEQERKATAANYAMAEALDDTAGRSIKSLEGKRQALADTAVALTMVATVATGMSVKMAGDFELGTTRLVTSAGELRSNLDMVRDGLLRMSGEVGYNTNELINALIRVNSAGYHGAEGLDILRSAAQGAKAENADLVTVADAVTSVMADYRHMGYSAADVTTKLIVATSQGKTTMQELAGSLSAVLPIASSAKISFEDIVGAQASMTVHGMSARQAAQNLADAIRHMLAPTQVQAKELGQLGLSAQDLAQMVSEKGLTGTLNLLSQTILSKMGPSGKVMLDAFNQSKDAAAAVNDMIKAMPKPVADLAIAYRDGTISLGDYKAAMKALPSDQAGLAKQFMSLSDRASGFTDLLKQGTPAAQSYQDALRRVMGDATGLNVALMLTGHNTAYTTEAVKNITAATADASGNVLGWTDIQETFNQSMSEATAGVQALATKVGMELLPGFRRAMDVVSKATSWLLEHEGAARGLATAIGVGLVLALSVATAWVWSFAAAMWATGIPQVIIAITAIGIALYALADRFDLVERLVKPFARWMRGLFAELREILTPWINLVKFELIKTWHAFVEEIREHAPVIKHYIAVAAGHARDMLDKLRAWLQDNGPAIKEHIKEAFRIFRDYVIPTVVWFATKLFDLWRTAVFVWTAIGKVVMYFVELVIDIVDGLKTFFKGWIDFFRGVFTGDWSLVWKGLQGIFSGFFKILLALAKFGLKSLGALFQGFGKGLAQILGVDLDRVHAKFTDGFIESGQKVNRIMESLGLEVPAHLRLMDRLGQKETSTFKDNLAQRFMEIKYGAVLTFDELKDRVTDKLGLIGDATNQGLDFIRGLFGRKFGLAKGDSEIALESFRVSSSGIMGRLSEQLGIDLEGIRSKFAEKFGQSKISGEQMLQGLKDAASALLRSMAEALGIDLDMIVLVFRSRFGQLKTDSEIAMESFREGTAGKAAQTKTAVTAELEAMRLQAEAKLLASRLAAEREMGRTVVISSDSGSALRRIFGEAWEAVRSGTVSKLGDVLGFLTGVPGSITRIFGGSSGWLWSHGNGTLSGFLSGLKSKWAEVVSFIVGIGPWIQANKGPLDVDRKLLIPAGDAIMSGLLTALKAGGDRVRRFVREFTKEIAASASGSGAIAGNLTITAKRPDDGENDGAPRFTPGPSGGGGGGQVVNVKVVVEGTVIAERDLQRAVQQTVLRYAVRNAGPGLNPAFGG</sequence>
<evidence type="ECO:0000313" key="5">
    <source>
        <dbReference type="EMBL" id="MFD1145980.1"/>
    </source>
</evidence>
<keyword evidence="3" id="KW-0812">Transmembrane</keyword>
<proteinExistence type="predicted"/>
<name>A0ABW3QIQ1_9PSEU</name>
<evidence type="ECO:0000313" key="6">
    <source>
        <dbReference type="Proteomes" id="UP001597168"/>
    </source>
</evidence>
<evidence type="ECO:0000259" key="4">
    <source>
        <dbReference type="Pfam" id="PF10145"/>
    </source>
</evidence>
<accession>A0ABW3QIQ1</accession>